<dbReference type="RefSeq" id="WP_098227389.1">
    <property type="nucleotide sequence ID" value="NZ_NUBY01000173.1"/>
</dbReference>
<evidence type="ECO:0000256" key="3">
    <source>
        <dbReference type="SAM" id="MobiDB-lite"/>
    </source>
</evidence>
<protein>
    <recommendedName>
        <fullName evidence="6">Collagen-like protein</fullName>
    </recommendedName>
</protein>
<dbReference type="InterPro" id="IPR050392">
    <property type="entry name" value="Collagen/C1q_domain"/>
</dbReference>
<dbReference type="EMBL" id="NUBY01000173">
    <property type="protein sequence ID" value="PEP97010.1"/>
    <property type="molecule type" value="Genomic_DNA"/>
</dbReference>
<comment type="caution">
    <text evidence="4">The sequence shown here is derived from an EMBL/GenBank/DDBJ whole genome shotgun (WGS) entry which is preliminary data.</text>
</comment>
<keyword evidence="2" id="KW-0964">Secreted</keyword>
<sequence length="206" mass="20726">MQGPEGPEGDQGPQGIQGLQGPQGPQGAQGLEGDNGATGPAGPTGATGATGSTGTTGATGTTDITAFGNFFTIATSTLFVNANTNFPFTTSSSSEGMTLNNDIITIQTPGLYYINYFYAPTNNGLSASYSMTLVINNSVINGTSIYSNSGSGTQPATFGFLTPLVAGDQVAFRNLGPSNINIFVTGVGGSPISCSVTLFRVGSIPN</sequence>
<dbReference type="SUPFAM" id="SSF49842">
    <property type="entry name" value="TNF-like"/>
    <property type="match status" value="1"/>
</dbReference>
<feature type="region of interest" description="Disordered" evidence="3">
    <location>
        <begin position="1"/>
        <end position="56"/>
    </location>
</feature>
<proteinExistence type="predicted"/>
<dbReference type="Pfam" id="PF01391">
    <property type="entry name" value="Collagen"/>
    <property type="match status" value="1"/>
</dbReference>
<reference evidence="4 5" key="1">
    <citation type="submission" date="2017-09" db="EMBL/GenBank/DDBJ databases">
        <title>Large-scale bioinformatics analysis of Bacillus genomes uncovers conserved roles of natural products in bacterial physiology.</title>
        <authorList>
            <consortium name="Agbiome Team Llc"/>
            <person name="Bleich R.M."/>
            <person name="Grubbs K.J."/>
            <person name="Santa Maria K.C."/>
            <person name="Allen S.E."/>
            <person name="Farag S."/>
            <person name="Shank E.A."/>
            <person name="Bowers A."/>
        </authorList>
    </citation>
    <scope>NUCLEOTIDE SEQUENCE [LARGE SCALE GENOMIC DNA]</scope>
    <source>
        <strain evidence="4 5">AFS021349</strain>
    </source>
</reference>
<evidence type="ECO:0000256" key="1">
    <source>
        <dbReference type="ARBA" id="ARBA00004613"/>
    </source>
</evidence>
<feature type="compositionally biased region" description="Low complexity" evidence="3">
    <location>
        <begin position="37"/>
        <end position="56"/>
    </location>
</feature>
<evidence type="ECO:0000256" key="2">
    <source>
        <dbReference type="ARBA" id="ARBA00022525"/>
    </source>
</evidence>
<evidence type="ECO:0000313" key="5">
    <source>
        <dbReference type="Proteomes" id="UP000220841"/>
    </source>
</evidence>
<comment type="subcellular location">
    <subcellularLocation>
        <location evidence="1">Secreted</location>
    </subcellularLocation>
</comment>
<gene>
    <name evidence="4" type="ORF">CN585_24600</name>
</gene>
<dbReference type="PANTHER" id="PTHR15427">
    <property type="entry name" value="EMILIN ELASTIN MICROFIBRIL INTERFACE-LOCATED PROTEIN ELASTIN MICROFIBRIL INTERFACER"/>
    <property type="match status" value="1"/>
</dbReference>
<dbReference type="AlphaFoldDB" id="A0A2A8H9A9"/>
<dbReference type="InterPro" id="IPR008160">
    <property type="entry name" value="Collagen"/>
</dbReference>
<dbReference type="Gene3D" id="2.60.120.40">
    <property type="match status" value="1"/>
</dbReference>
<evidence type="ECO:0000313" key="4">
    <source>
        <dbReference type="EMBL" id="PEP97010.1"/>
    </source>
</evidence>
<dbReference type="InterPro" id="IPR008983">
    <property type="entry name" value="Tumour_necrosis_fac-like_dom"/>
</dbReference>
<evidence type="ECO:0008006" key="6">
    <source>
        <dbReference type="Google" id="ProtNLM"/>
    </source>
</evidence>
<dbReference type="Proteomes" id="UP000220841">
    <property type="component" value="Unassembled WGS sequence"/>
</dbReference>
<feature type="compositionally biased region" description="Low complexity" evidence="3">
    <location>
        <begin position="1"/>
        <end position="29"/>
    </location>
</feature>
<name>A0A2A8H9A9_9BACI</name>
<organism evidence="4 5">
    <name type="scientific">Bacillus toyonensis</name>
    <dbReference type="NCBI Taxonomy" id="155322"/>
    <lineage>
        <taxon>Bacteria</taxon>
        <taxon>Bacillati</taxon>
        <taxon>Bacillota</taxon>
        <taxon>Bacilli</taxon>
        <taxon>Bacillales</taxon>
        <taxon>Bacillaceae</taxon>
        <taxon>Bacillus</taxon>
        <taxon>Bacillus cereus group</taxon>
    </lineage>
</organism>
<dbReference type="PANTHER" id="PTHR15427:SF33">
    <property type="entry name" value="COLLAGEN IV NC1 DOMAIN-CONTAINING PROTEIN"/>
    <property type="match status" value="1"/>
</dbReference>
<accession>A0A2A8H9A9</accession>